<dbReference type="InterPro" id="IPR027417">
    <property type="entry name" value="P-loop_NTPase"/>
</dbReference>
<dbReference type="PANTHER" id="PTHR43023:SF6">
    <property type="entry name" value="INTERMEMBRANE PHOSPHOLIPID TRANSPORT SYSTEM ATP-BINDING PROTEIN MLAF"/>
    <property type="match status" value="1"/>
</dbReference>
<sequence>MIDIVDLHKTFAGNKVLTGINLTVPQGSTCVILGGSGSGKTVLMKHMIGLLKPDSGQVIVDGQDIVPMSVEALQQVRRSFGMVFQAAALFDSMTVFENVAFPLRQHTKLSEDEIRVQVRKRLDLMGLKRAVEDRFPADLSGGMRKRVGLARAVVLDPKVVLYDEPTTGLDPITTDSVDDMILTAQKELGVTSVVISHDIASAFNVANQIAFLSKGVIVEHGPPEKLRASKHPAVEVFLQTWFGKN</sequence>
<dbReference type="PROSITE" id="PS50893">
    <property type="entry name" value="ABC_TRANSPORTER_2"/>
    <property type="match status" value="1"/>
</dbReference>
<protein>
    <submittedName>
        <fullName evidence="5">ABC transporter ATP-binding protein</fullName>
    </submittedName>
</protein>
<evidence type="ECO:0000256" key="1">
    <source>
        <dbReference type="ARBA" id="ARBA00022448"/>
    </source>
</evidence>
<keyword evidence="1" id="KW-0813">Transport</keyword>
<dbReference type="CDD" id="cd03261">
    <property type="entry name" value="ABC_Org_Solvent_Resistant"/>
    <property type="match status" value="1"/>
</dbReference>
<proteinExistence type="predicted"/>
<evidence type="ECO:0000313" key="5">
    <source>
        <dbReference type="EMBL" id="MBN8225912.1"/>
    </source>
</evidence>
<name>A0ABS3D4T0_9BACT</name>
<feature type="domain" description="ABC transporter" evidence="4">
    <location>
        <begin position="2"/>
        <end position="239"/>
    </location>
</feature>
<dbReference type="PANTHER" id="PTHR43023">
    <property type="entry name" value="PROTEIN TRIGALACTOSYLDIACYLGLYCEROL 3, CHLOROPLASTIC"/>
    <property type="match status" value="1"/>
</dbReference>
<keyword evidence="2" id="KW-0547">Nucleotide-binding</keyword>
<dbReference type="Gene3D" id="3.40.50.300">
    <property type="entry name" value="P-loop containing nucleotide triphosphate hydrolases"/>
    <property type="match status" value="1"/>
</dbReference>
<dbReference type="EMBL" id="JAFIMU010000001">
    <property type="protein sequence ID" value="MBN8225912.1"/>
    <property type="molecule type" value="Genomic_DNA"/>
</dbReference>
<gene>
    <name evidence="5" type="ORF">JYK02_00130</name>
</gene>
<keyword evidence="3 5" id="KW-0067">ATP-binding</keyword>
<dbReference type="SUPFAM" id="SSF52540">
    <property type="entry name" value="P-loop containing nucleoside triphosphate hydrolases"/>
    <property type="match status" value="1"/>
</dbReference>
<evidence type="ECO:0000256" key="3">
    <source>
        <dbReference type="ARBA" id="ARBA00022840"/>
    </source>
</evidence>
<dbReference type="RefSeq" id="WP_207047823.1">
    <property type="nucleotide sequence ID" value="NZ_JAFIMU010000001.1"/>
</dbReference>
<dbReference type="Pfam" id="PF00005">
    <property type="entry name" value="ABC_tran"/>
    <property type="match status" value="1"/>
</dbReference>
<keyword evidence="6" id="KW-1185">Reference proteome</keyword>
<evidence type="ECO:0000259" key="4">
    <source>
        <dbReference type="PROSITE" id="PS50893"/>
    </source>
</evidence>
<dbReference type="GO" id="GO:0005524">
    <property type="term" value="F:ATP binding"/>
    <property type="evidence" value="ECO:0007669"/>
    <property type="project" value="UniProtKB-KW"/>
</dbReference>
<dbReference type="SMART" id="SM00382">
    <property type="entry name" value="AAA"/>
    <property type="match status" value="1"/>
</dbReference>
<evidence type="ECO:0000313" key="6">
    <source>
        <dbReference type="Proteomes" id="UP000664052"/>
    </source>
</evidence>
<reference evidence="5 6" key="1">
    <citation type="submission" date="2021-02" db="EMBL/GenBank/DDBJ databases">
        <title>De Novo genome assembly of isolated myxobacteria.</title>
        <authorList>
            <person name="Stevens D.C."/>
        </authorList>
    </citation>
    <scope>NUCLEOTIDE SEQUENCE [LARGE SCALE GENOMIC DNA]</scope>
    <source>
        <strain evidence="5 6">ATCC 29039</strain>
    </source>
</reference>
<comment type="caution">
    <text evidence="5">The sequence shown here is derived from an EMBL/GenBank/DDBJ whole genome shotgun (WGS) entry which is preliminary data.</text>
</comment>
<dbReference type="InterPro" id="IPR003593">
    <property type="entry name" value="AAA+_ATPase"/>
</dbReference>
<dbReference type="InterPro" id="IPR017871">
    <property type="entry name" value="ABC_transporter-like_CS"/>
</dbReference>
<dbReference type="PROSITE" id="PS00211">
    <property type="entry name" value="ABC_TRANSPORTER_1"/>
    <property type="match status" value="1"/>
</dbReference>
<accession>A0ABS3D4T0</accession>
<organism evidence="5 6">
    <name type="scientific">Corallococcus macrosporus</name>
    <dbReference type="NCBI Taxonomy" id="35"/>
    <lineage>
        <taxon>Bacteria</taxon>
        <taxon>Pseudomonadati</taxon>
        <taxon>Myxococcota</taxon>
        <taxon>Myxococcia</taxon>
        <taxon>Myxococcales</taxon>
        <taxon>Cystobacterineae</taxon>
        <taxon>Myxococcaceae</taxon>
        <taxon>Corallococcus</taxon>
    </lineage>
</organism>
<evidence type="ECO:0000256" key="2">
    <source>
        <dbReference type="ARBA" id="ARBA00022741"/>
    </source>
</evidence>
<dbReference type="Proteomes" id="UP000664052">
    <property type="component" value="Unassembled WGS sequence"/>
</dbReference>
<dbReference type="InterPro" id="IPR003439">
    <property type="entry name" value="ABC_transporter-like_ATP-bd"/>
</dbReference>